<dbReference type="InterPro" id="IPR013482">
    <property type="entry name" value="Molybde_CF_guanTrfase"/>
</dbReference>
<evidence type="ECO:0000256" key="4">
    <source>
        <dbReference type="ARBA" id="ARBA00022741"/>
    </source>
</evidence>
<keyword evidence="2 8" id="KW-0808">Transferase</keyword>
<dbReference type="OrthoDB" id="9786803at2"/>
<keyword evidence="5 8" id="KW-0460">Magnesium</keyword>
<comment type="catalytic activity">
    <reaction evidence="8">
        <text>Mo-molybdopterin + GTP + H(+) = Mo-molybdopterin guanine dinucleotide + diphosphate</text>
        <dbReference type="Rhea" id="RHEA:34243"/>
        <dbReference type="ChEBI" id="CHEBI:15378"/>
        <dbReference type="ChEBI" id="CHEBI:33019"/>
        <dbReference type="ChEBI" id="CHEBI:37565"/>
        <dbReference type="ChEBI" id="CHEBI:71302"/>
        <dbReference type="ChEBI" id="CHEBI:71310"/>
        <dbReference type="EC" id="2.7.7.77"/>
    </reaction>
</comment>
<dbReference type="HAMAP" id="MF_00316">
    <property type="entry name" value="MobA"/>
    <property type="match status" value="1"/>
</dbReference>
<dbReference type="InterPro" id="IPR029044">
    <property type="entry name" value="Nucleotide-diphossugar_trans"/>
</dbReference>
<protein>
    <recommendedName>
        <fullName evidence="8">Probable molybdenum cofactor guanylyltransferase</fullName>
        <shortName evidence="8">MoCo guanylyltransferase</shortName>
        <ecNumber evidence="8">2.7.7.77</ecNumber>
    </recommendedName>
    <alternativeName>
        <fullName evidence="8">GTP:molybdopterin guanylyltransferase</fullName>
    </alternativeName>
    <alternativeName>
        <fullName evidence="8">Mo-MPT guanylyltransferase</fullName>
    </alternativeName>
    <alternativeName>
        <fullName evidence="8">Molybdopterin guanylyltransferase</fullName>
    </alternativeName>
    <alternativeName>
        <fullName evidence="8">Molybdopterin-guanine dinucleotide synthase</fullName>
        <shortName evidence="8">MGD synthase</shortName>
    </alternativeName>
</protein>
<dbReference type="GO" id="GO:1902758">
    <property type="term" value="P:bis(molybdopterin guanine dinucleotide)molybdenum biosynthetic process"/>
    <property type="evidence" value="ECO:0007669"/>
    <property type="project" value="TreeGrafter"/>
</dbReference>
<dbReference type="AlphaFoldDB" id="B0TG63"/>
<dbReference type="CDD" id="cd02503">
    <property type="entry name" value="MobA"/>
    <property type="match status" value="1"/>
</dbReference>
<evidence type="ECO:0000256" key="5">
    <source>
        <dbReference type="ARBA" id="ARBA00022842"/>
    </source>
</evidence>
<feature type="binding site" evidence="8">
    <location>
        <position position="65"/>
    </location>
    <ligand>
        <name>GTP</name>
        <dbReference type="ChEBI" id="CHEBI:37565"/>
    </ligand>
</feature>
<dbReference type="EC" id="2.7.7.77" evidence="8"/>
<name>B0TG63_HELMI</name>
<keyword evidence="1 8" id="KW-0963">Cytoplasm</keyword>
<keyword evidence="6 8" id="KW-0342">GTP-binding</keyword>
<evidence type="ECO:0000256" key="2">
    <source>
        <dbReference type="ARBA" id="ARBA00022679"/>
    </source>
</evidence>
<dbReference type="KEGG" id="hmo:HM1_2002"/>
<comment type="function">
    <text evidence="8">Transfers a GMP moiety from GTP to Mo-molybdopterin (Mo-MPT) cofactor (Moco or molybdenum cofactor) to form Mo-molybdopterin guanine dinucleotide (Mo-MGD) cofactor.</text>
</comment>
<comment type="subcellular location">
    <subcellularLocation>
        <location evidence="8">Cytoplasm</location>
    </subcellularLocation>
</comment>
<accession>B0TG63</accession>
<evidence type="ECO:0000313" key="11">
    <source>
        <dbReference type="Proteomes" id="UP000008550"/>
    </source>
</evidence>
<gene>
    <name evidence="8 10" type="primary">mobA</name>
    <name evidence="10" type="ORF">HM1_2002</name>
</gene>
<organism evidence="10 11">
    <name type="scientific">Heliobacterium modesticaldum (strain ATCC 51547 / Ice1)</name>
    <dbReference type="NCBI Taxonomy" id="498761"/>
    <lineage>
        <taxon>Bacteria</taxon>
        <taxon>Bacillati</taxon>
        <taxon>Bacillota</taxon>
        <taxon>Clostridia</taxon>
        <taxon>Eubacteriales</taxon>
        <taxon>Heliobacteriaceae</taxon>
        <taxon>Heliomicrobium</taxon>
    </lineage>
</organism>
<evidence type="ECO:0000256" key="3">
    <source>
        <dbReference type="ARBA" id="ARBA00022723"/>
    </source>
</evidence>
<dbReference type="GO" id="GO:0061603">
    <property type="term" value="F:molybdenum cofactor guanylyltransferase activity"/>
    <property type="evidence" value="ECO:0007669"/>
    <property type="project" value="UniProtKB-EC"/>
</dbReference>
<evidence type="ECO:0000256" key="1">
    <source>
        <dbReference type="ARBA" id="ARBA00022490"/>
    </source>
</evidence>
<dbReference type="SUPFAM" id="SSF53448">
    <property type="entry name" value="Nucleotide-diphospho-sugar transferases"/>
    <property type="match status" value="1"/>
</dbReference>
<dbReference type="PANTHER" id="PTHR19136:SF81">
    <property type="entry name" value="MOLYBDENUM COFACTOR GUANYLYLTRANSFERASE"/>
    <property type="match status" value="1"/>
</dbReference>
<proteinExistence type="inferred from homology"/>
<comment type="cofactor">
    <cofactor evidence="8">
        <name>Mg(2+)</name>
        <dbReference type="ChEBI" id="CHEBI:18420"/>
    </cofactor>
</comment>
<evidence type="ECO:0000313" key="10">
    <source>
        <dbReference type="EMBL" id="ABZ84559.1"/>
    </source>
</evidence>
<evidence type="ECO:0000256" key="7">
    <source>
        <dbReference type="ARBA" id="ARBA00023150"/>
    </source>
</evidence>
<evidence type="ECO:0000256" key="8">
    <source>
        <dbReference type="HAMAP-Rule" id="MF_00316"/>
    </source>
</evidence>
<dbReference type="Pfam" id="PF12804">
    <property type="entry name" value="NTP_transf_3"/>
    <property type="match status" value="1"/>
</dbReference>
<evidence type="ECO:0000256" key="6">
    <source>
        <dbReference type="ARBA" id="ARBA00023134"/>
    </source>
</evidence>
<comment type="domain">
    <text evidence="8">The N-terminal domain determines nucleotide recognition and specific binding, while the C-terminal domain determines the specific binding to the target protein.</text>
</comment>
<dbReference type="STRING" id="498761.HM1_2002"/>
<feature type="binding site" evidence="8">
    <location>
        <position position="94"/>
    </location>
    <ligand>
        <name>Mg(2+)</name>
        <dbReference type="ChEBI" id="CHEBI:18420"/>
    </ligand>
</feature>
<dbReference type="InterPro" id="IPR025877">
    <property type="entry name" value="MobA-like_NTP_Trfase"/>
</dbReference>
<keyword evidence="3 8" id="KW-0479">Metal-binding</keyword>
<feature type="domain" description="MobA-like NTP transferase" evidence="9">
    <location>
        <begin position="5"/>
        <end position="152"/>
    </location>
</feature>
<feature type="binding site" evidence="8">
    <location>
        <begin position="8"/>
        <end position="10"/>
    </location>
    <ligand>
        <name>GTP</name>
        <dbReference type="ChEBI" id="CHEBI:37565"/>
    </ligand>
</feature>
<dbReference type="RefSeq" id="WP_012283060.1">
    <property type="nucleotide sequence ID" value="NC_010337.2"/>
</dbReference>
<keyword evidence="4 8" id="KW-0547">Nucleotide-binding</keyword>
<dbReference type="PANTHER" id="PTHR19136">
    <property type="entry name" value="MOLYBDENUM COFACTOR GUANYLYLTRANSFERASE"/>
    <property type="match status" value="1"/>
</dbReference>
<feature type="binding site" evidence="8">
    <location>
        <position position="94"/>
    </location>
    <ligand>
        <name>GTP</name>
        <dbReference type="ChEBI" id="CHEBI:37565"/>
    </ligand>
</feature>
<dbReference type="GO" id="GO:0005525">
    <property type="term" value="F:GTP binding"/>
    <property type="evidence" value="ECO:0007669"/>
    <property type="project" value="UniProtKB-UniRule"/>
</dbReference>
<comment type="caution">
    <text evidence="8">Lacks conserved residue(s) required for the propagation of feature annotation.</text>
</comment>
<feature type="binding site" evidence="8">
    <location>
        <position position="20"/>
    </location>
    <ligand>
        <name>GTP</name>
        <dbReference type="ChEBI" id="CHEBI:37565"/>
    </ligand>
</feature>
<dbReference type="HOGENOM" id="CLU_055597_2_1_9"/>
<evidence type="ECO:0000259" key="9">
    <source>
        <dbReference type="Pfam" id="PF12804"/>
    </source>
</evidence>
<dbReference type="EMBL" id="CP000930">
    <property type="protein sequence ID" value="ABZ84559.1"/>
    <property type="molecule type" value="Genomic_DNA"/>
</dbReference>
<dbReference type="Gene3D" id="3.90.550.10">
    <property type="entry name" value="Spore Coat Polysaccharide Biosynthesis Protein SpsA, Chain A"/>
    <property type="match status" value="1"/>
</dbReference>
<dbReference type="Proteomes" id="UP000008550">
    <property type="component" value="Chromosome"/>
</dbReference>
<keyword evidence="7 8" id="KW-0501">Molybdenum cofactor biosynthesis</keyword>
<dbReference type="eggNOG" id="COG0746">
    <property type="taxonomic scope" value="Bacteria"/>
</dbReference>
<comment type="similarity">
    <text evidence="8">Belongs to the MobA family.</text>
</comment>
<dbReference type="GO" id="GO:0005737">
    <property type="term" value="C:cytoplasm"/>
    <property type="evidence" value="ECO:0007669"/>
    <property type="project" value="UniProtKB-SubCell"/>
</dbReference>
<dbReference type="GO" id="GO:0046872">
    <property type="term" value="F:metal ion binding"/>
    <property type="evidence" value="ECO:0007669"/>
    <property type="project" value="UniProtKB-KW"/>
</dbReference>
<reference evidence="10 11" key="1">
    <citation type="journal article" date="2008" name="J. Bacteriol.">
        <title>The genome of Heliobacterium modesticaldum, a phototrophic representative of the Firmicutes containing the simplest photosynthetic apparatus.</title>
        <authorList>
            <person name="Sattley W.M."/>
            <person name="Madigan M.T."/>
            <person name="Swingley W.D."/>
            <person name="Cheung P.C."/>
            <person name="Clocksin K.M."/>
            <person name="Conrad A.L."/>
            <person name="Dejesa L.C."/>
            <person name="Honchak B.M."/>
            <person name="Jung D.O."/>
            <person name="Karbach L.E."/>
            <person name="Kurdoglu A."/>
            <person name="Lahiri S."/>
            <person name="Mastrian S.D."/>
            <person name="Page L.E."/>
            <person name="Taylor H.L."/>
            <person name="Wang Z.T."/>
            <person name="Raymond J."/>
            <person name="Chen M."/>
            <person name="Blankenship R.E."/>
            <person name="Touchman J.W."/>
        </authorList>
    </citation>
    <scope>NUCLEOTIDE SEQUENCE [LARGE SCALE GENOMIC DNA]</scope>
    <source>
        <strain evidence="11">ATCC 51547 / Ice1</strain>
    </source>
</reference>
<sequence>MDAAAIILSGGRNSRMGRNKAFAVVNGKVVIAQIIEKLKTVTAEIIVVTNCPDDYRHLGVRLTGDIIPDQGPLSGIHAGLIASNYRNNIVVACDMPFVEAPLARALLEEAPGYDVVVPQWRGHLQPLFAVYTKTCIDPIEACLRGNIRKIVSFYPQVRVCCAGEALLSRWGDPERIFFNINTPADLETAQGVTEDRDAVIGMQ</sequence>
<keyword evidence="11" id="KW-1185">Reference proteome</keyword>